<feature type="transmembrane region" description="Helical" evidence="1">
    <location>
        <begin position="193"/>
        <end position="214"/>
    </location>
</feature>
<keyword evidence="1" id="KW-1133">Transmembrane helix</keyword>
<dbReference type="EMBL" id="CP031165">
    <property type="protein sequence ID" value="AXV09448.1"/>
    <property type="molecule type" value="Genomic_DNA"/>
</dbReference>
<name>A0A346Y4Q1_9ACTN</name>
<keyword evidence="1" id="KW-0472">Membrane</keyword>
<evidence type="ECO:0000313" key="3">
    <source>
        <dbReference type="Proteomes" id="UP000264006"/>
    </source>
</evidence>
<keyword evidence="1" id="KW-0812">Transmembrane</keyword>
<evidence type="ECO:0000313" key="2">
    <source>
        <dbReference type="EMBL" id="AXV09448.1"/>
    </source>
</evidence>
<reference evidence="2 3" key="1">
    <citation type="submission" date="2018-09" db="EMBL/GenBank/DDBJ databases">
        <title>Complete genome sequence of Euzebya sp. DY32-46 isolated from seawater of Pacific Ocean.</title>
        <authorList>
            <person name="Xu L."/>
            <person name="Wu Y.-H."/>
            <person name="Xu X.-W."/>
        </authorList>
    </citation>
    <scope>NUCLEOTIDE SEQUENCE [LARGE SCALE GENOMIC DNA]</scope>
    <source>
        <strain evidence="2 3">DY32-46</strain>
    </source>
</reference>
<organism evidence="2 3">
    <name type="scientific">Euzebya pacifica</name>
    <dbReference type="NCBI Taxonomy" id="1608957"/>
    <lineage>
        <taxon>Bacteria</taxon>
        <taxon>Bacillati</taxon>
        <taxon>Actinomycetota</taxon>
        <taxon>Nitriliruptoria</taxon>
        <taxon>Euzebyales</taxon>
    </lineage>
</organism>
<proteinExistence type="predicted"/>
<dbReference type="AlphaFoldDB" id="A0A346Y4Q1"/>
<gene>
    <name evidence="2" type="ORF">DVS28_a4787</name>
</gene>
<dbReference type="OrthoDB" id="4860069at2"/>
<evidence type="ECO:0000256" key="1">
    <source>
        <dbReference type="SAM" id="Phobius"/>
    </source>
</evidence>
<dbReference type="KEGG" id="euz:DVS28_a4787"/>
<protein>
    <submittedName>
        <fullName evidence="2">Uncharacterized protein</fullName>
    </submittedName>
</protein>
<feature type="transmembrane region" description="Helical" evidence="1">
    <location>
        <begin position="12"/>
        <end position="32"/>
    </location>
</feature>
<sequence>MEVIMLTTRFRTLGFVLAAFGMVFLIGGGYAWTQVSAGYDSLEAFSEAQNVTLSYNEDGQLIDRGETAGAEAIMTLLTEDWGYPVVEADFDPADPLVNTASEYMYQMATVGYHVLHGTQTVVLDEPVEFNGETFDAGTYEFDVDGRYWTGFDRTHPIEGPAREMAWSGTVHGLFGELGVGTVTASTLQLGTGIAALVAGIGATLVVLGLGLAWAAGGRLREDEAAAVPGVTIPERELIKG</sequence>
<keyword evidence="3" id="KW-1185">Reference proteome</keyword>
<dbReference type="Proteomes" id="UP000264006">
    <property type="component" value="Chromosome"/>
</dbReference>
<accession>A0A346Y4Q1</accession>